<feature type="region of interest" description="Disordered" evidence="1">
    <location>
        <begin position="358"/>
        <end position="389"/>
    </location>
</feature>
<dbReference type="Gene3D" id="2.60.40.1180">
    <property type="entry name" value="Golgi alpha-mannosidase II"/>
    <property type="match status" value="1"/>
</dbReference>
<dbReference type="GO" id="GO:0016323">
    <property type="term" value="C:basolateral plasma membrane"/>
    <property type="evidence" value="ECO:0007669"/>
    <property type="project" value="TreeGrafter"/>
</dbReference>
<protein>
    <submittedName>
        <fullName evidence="4">(Atlantic silverside) hypothetical protein</fullName>
    </submittedName>
</protein>
<dbReference type="GO" id="GO:0015173">
    <property type="term" value="F:aromatic amino acid transmembrane transporter activity"/>
    <property type="evidence" value="ECO:0007669"/>
    <property type="project" value="TreeGrafter"/>
</dbReference>
<evidence type="ECO:0000259" key="3">
    <source>
        <dbReference type="Pfam" id="PF16028"/>
    </source>
</evidence>
<keyword evidence="2" id="KW-1133">Transmembrane helix</keyword>
<keyword evidence="2" id="KW-0812">Transmembrane</keyword>
<dbReference type="AlphaFoldDB" id="A0A8S4BPB7"/>
<accession>A0A8S4BPB7</accession>
<dbReference type="GO" id="GO:1903801">
    <property type="term" value="P:L-leucine import across plasma membrane"/>
    <property type="evidence" value="ECO:0007669"/>
    <property type="project" value="TreeGrafter"/>
</dbReference>
<dbReference type="Pfam" id="PF16028">
    <property type="entry name" value="SLC3A2_N"/>
    <property type="match status" value="1"/>
</dbReference>
<feature type="compositionally biased region" description="Gly residues" evidence="1">
    <location>
        <begin position="8"/>
        <end position="20"/>
    </location>
</feature>
<sequence length="513" mass="55229">MPLNAGESGYGSAPGGGLAGAAGASETAPLLMPEPDPDQEPGPGHQWKPMSREALEAAAGGPGWRRVRCYLVALFWLAWLTMLAVAVAIVVVSPRPVGTSLKWWQRTLYYRLEPDLSPGAQAQGPGGVDGVCERLPHLRSLGIGALILEGVFIKRTSFSNLTVATKNLETLAQIQRLLIESKKADLKVMLDFCNAEPFALQDVAGAPDRQSNHSGKVQPALRFWLEQGVAGFVICDTDASYSGETLLEWRGVLEEFSLQGEERIVVVKQTRDVLHPPEGSGRSNFTLVDVVMKSILPFSDERLSAQEVANAIETQLQTQEEDVWPSWTVGGEAPHHLKKLLLVLMMTLPGSPAFEHNVENGPTQSKPLAGGLTHGETNETADANGRKAKTKSSAAALFTTLSHSKTREEALLYGSFTLLPFNTSSNFSSSSNSSSAPILAFLRSWGCVEFLVLLNAGPEPHRLDPAWAPSLPERGVFVASTGMNHLGPTSLHTLSLQPNEAIAIKLFKAGNYS</sequence>
<dbReference type="Gene3D" id="3.20.20.80">
    <property type="entry name" value="Glycosidases"/>
    <property type="match status" value="1"/>
</dbReference>
<evidence type="ECO:0000313" key="5">
    <source>
        <dbReference type="Proteomes" id="UP000677803"/>
    </source>
</evidence>
<organism evidence="4 5">
    <name type="scientific">Menidia menidia</name>
    <name type="common">Atlantic silverside</name>
    <dbReference type="NCBI Taxonomy" id="238744"/>
    <lineage>
        <taxon>Eukaryota</taxon>
        <taxon>Metazoa</taxon>
        <taxon>Chordata</taxon>
        <taxon>Craniata</taxon>
        <taxon>Vertebrata</taxon>
        <taxon>Euteleostomi</taxon>
        <taxon>Actinopterygii</taxon>
        <taxon>Neopterygii</taxon>
        <taxon>Teleostei</taxon>
        <taxon>Neoteleostei</taxon>
        <taxon>Acanthomorphata</taxon>
        <taxon>Ovalentaria</taxon>
        <taxon>Atherinomorphae</taxon>
        <taxon>Atheriniformes</taxon>
        <taxon>Atherinopsidae</taxon>
        <taxon>Menidiinae</taxon>
        <taxon>Menidia</taxon>
    </lineage>
</organism>
<name>A0A8S4BPB7_9TELE</name>
<dbReference type="GO" id="GO:0016324">
    <property type="term" value="C:apical plasma membrane"/>
    <property type="evidence" value="ECO:0007669"/>
    <property type="project" value="TreeGrafter"/>
</dbReference>
<dbReference type="OrthoDB" id="204980at2759"/>
<dbReference type="GO" id="GO:1904273">
    <property type="term" value="P:L-alanine import across plasma membrane"/>
    <property type="evidence" value="ECO:0007669"/>
    <property type="project" value="TreeGrafter"/>
</dbReference>
<dbReference type="EMBL" id="CAJRST010037777">
    <property type="protein sequence ID" value="CAG6002834.1"/>
    <property type="molecule type" value="Genomic_DNA"/>
</dbReference>
<dbReference type="SUPFAM" id="SSF51445">
    <property type="entry name" value="(Trans)glycosidases"/>
    <property type="match status" value="1"/>
</dbReference>
<evidence type="ECO:0000256" key="1">
    <source>
        <dbReference type="SAM" id="MobiDB-lite"/>
    </source>
</evidence>
<dbReference type="InterPro" id="IPR042280">
    <property type="entry name" value="SLC3A2"/>
</dbReference>
<dbReference type="GO" id="GO:0015823">
    <property type="term" value="P:phenylalanine transport"/>
    <property type="evidence" value="ECO:0007669"/>
    <property type="project" value="TreeGrafter"/>
</dbReference>
<dbReference type="PANTHER" id="PTHR46673:SF2">
    <property type="entry name" value="4F2 CELL-SURFACE ANTIGEN HEAVY CHAIN-LIKE"/>
    <property type="match status" value="1"/>
</dbReference>
<keyword evidence="5" id="KW-1185">Reference proteome</keyword>
<dbReference type="InterPro" id="IPR017853">
    <property type="entry name" value="GH"/>
</dbReference>
<evidence type="ECO:0000313" key="4">
    <source>
        <dbReference type="EMBL" id="CAG6002834.1"/>
    </source>
</evidence>
<dbReference type="GO" id="GO:0015180">
    <property type="term" value="F:L-alanine transmembrane transporter activity"/>
    <property type="evidence" value="ECO:0007669"/>
    <property type="project" value="TreeGrafter"/>
</dbReference>
<feature type="region of interest" description="Disordered" evidence="1">
    <location>
        <begin position="1"/>
        <end position="48"/>
    </location>
</feature>
<dbReference type="PANTHER" id="PTHR46673">
    <property type="entry name" value="4F2 CELL-SURFACE ANTIGEN HEAVY CHAIN"/>
    <property type="match status" value="1"/>
</dbReference>
<dbReference type="InterPro" id="IPR031984">
    <property type="entry name" value="SLC3A2_N"/>
</dbReference>
<keyword evidence="2" id="KW-0472">Membrane</keyword>
<comment type="caution">
    <text evidence="4">The sequence shown here is derived from an EMBL/GenBank/DDBJ whole genome shotgun (WGS) entry which is preliminary data.</text>
</comment>
<dbReference type="InterPro" id="IPR013780">
    <property type="entry name" value="Glyco_hydro_b"/>
</dbReference>
<feature type="domain" description="Solute carrier family 3 member 2 N-terminal" evidence="3">
    <location>
        <begin position="50"/>
        <end position="107"/>
    </location>
</feature>
<evidence type="ECO:0000256" key="2">
    <source>
        <dbReference type="SAM" id="Phobius"/>
    </source>
</evidence>
<reference evidence="4" key="1">
    <citation type="submission" date="2021-05" db="EMBL/GenBank/DDBJ databases">
        <authorList>
            <person name="Tigano A."/>
        </authorList>
    </citation>
    <scope>NUCLEOTIDE SEQUENCE</scope>
</reference>
<proteinExistence type="predicted"/>
<dbReference type="GO" id="GO:0015190">
    <property type="term" value="F:L-leucine transmembrane transporter activity"/>
    <property type="evidence" value="ECO:0007669"/>
    <property type="project" value="TreeGrafter"/>
</dbReference>
<gene>
    <name evidence="4" type="ORF">MMEN_LOCUS18361</name>
</gene>
<feature type="transmembrane region" description="Helical" evidence="2">
    <location>
        <begin position="70"/>
        <end position="92"/>
    </location>
</feature>
<dbReference type="Proteomes" id="UP000677803">
    <property type="component" value="Unassembled WGS sequence"/>
</dbReference>